<dbReference type="VEuPathDB" id="VectorBase:AFUN2_012886"/>
<name>A0A182RHM2_ANOFN</name>
<evidence type="ECO:0000259" key="9">
    <source>
        <dbReference type="PROSITE" id="PS50145"/>
    </source>
</evidence>
<sequence>MERETLEGLVKYSQTSCYLCSEWLDDSVVEEHLLSCSQQTIVCPNRCGVLVARKYLHLHLNTCRASYGGTDKMDGNKGFFAVPEDNDGQLGAMDIIAYVENNIRSLRMAIADANLKFYRLFEQQDELIRCCNSTNQMGSKIYDMILTSQTRQLIEKKQLKDEVAAMQDKILILQKRFSDGEANKPNESANNATLEISELKTRIQYLEDQNDTYRRQLDCCAQRFSSLQNQIVELNVRHPMPSNGHTIWRIFNFAKAFADSKESNVILKGPVFTNAPYGYKLQLTANLNGHGYFRGNSITIHLVVYSGPYDNLLKWPCRINAKITLIGQCGPSRTREVELTKSQHSNKAERFVAIPHKVVLSPTHLQNDTIFVEVKATDETNRG</sequence>
<dbReference type="VEuPathDB" id="VectorBase:AFUN005734"/>
<dbReference type="InterPro" id="IPR008974">
    <property type="entry name" value="TRAF-like"/>
</dbReference>
<evidence type="ECO:0000256" key="3">
    <source>
        <dbReference type="ARBA" id="ARBA00022723"/>
    </source>
</evidence>
<evidence type="ECO:0000256" key="8">
    <source>
        <dbReference type="SAM" id="Coils"/>
    </source>
</evidence>
<keyword evidence="3 7" id="KW-0479">Metal-binding</keyword>
<accession>A0A182RHM2</accession>
<keyword evidence="2" id="KW-0963">Cytoplasm</keyword>
<evidence type="ECO:0000256" key="2">
    <source>
        <dbReference type="ARBA" id="ARBA00022490"/>
    </source>
</evidence>
<dbReference type="InterPro" id="IPR002083">
    <property type="entry name" value="MATH/TRAF_dom"/>
</dbReference>
<feature type="coiled-coil region" evidence="8">
    <location>
        <begin position="156"/>
        <end position="216"/>
    </location>
</feature>
<evidence type="ECO:0000313" key="10">
    <source>
        <dbReference type="EnsemblMetazoa" id="AFUN005734-PA"/>
    </source>
</evidence>
<evidence type="ECO:0000256" key="1">
    <source>
        <dbReference type="ARBA" id="ARBA00004496"/>
    </source>
</evidence>
<reference evidence="10" key="1">
    <citation type="submission" date="2020-05" db="UniProtKB">
        <authorList>
            <consortium name="EnsemblMetazoa"/>
        </authorList>
    </citation>
    <scope>IDENTIFICATION</scope>
    <source>
        <strain evidence="10">FUMOZ</strain>
    </source>
</reference>
<comment type="subcellular location">
    <subcellularLocation>
        <location evidence="1">Cytoplasm</location>
    </subcellularLocation>
</comment>
<dbReference type="EnsemblMetazoa" id="AFUN005734-RA">
    <property type="protein sequence ID" value="AFUN005734-PA"/>
    <property type="gene ID" value="AFUN005734"/>
</dbReference>
<dbReference type="GO" id="GO:0008270">
    <property type="term" value="F:zinc ion binding"/>
    <property type="evidence" value="ECO:0007669"/>
    <property type="project" value="UniProtKB-KW"/>
</dbReference>
<dbReference type="PANTHER" id="PTHR10131">
    <property type="entry name" value="TNF RECEPTOR ASSOCIATED FACTOR"/>
    <property type="match status" value="1"/>
</dbReference>
<dbReference type="PROSITE" id="PS50145">
    <property type="entry name" value="ZF_TRAF"/>
    <property type="match status" value="1"/>
</dbReference>
<evidence type="ECO:0000256" key="7">
    <source>
        <dbReference type="PROSITE-ProRule" id="PRU00207"/>
    </source>
</evidence>
<keyword evidence="6 7" id="KW-0862">Zinc</keyword>
<feature type="domain" description="TRAF-type" evidence="9">
    <location>
        <begin position="32"/>
        <end position="63"/>
    </location>
</feature>
<protein>
    <recommendedName>
        <fullName evidence="9">TRAF-type domain-containing protein</fullName>
    </recommendedName>
</protein>
<dbReference type="PANTHER" id="PTHR10131:SF138">
    <property type="entry name" value="RE66324P"/>
    <property type="match status" value="1"/>
</dbReference>
<dbReference type="Gene3D" id="3.30.40.10">
    <property type="entry name" value="Zinc/RING finger domain, C3HC4 (zinc finger)"/>
    <property type="match status" value="1"/>
</dbReference>
<proteinExistence type="predicted"/>
<dbReference type="Gene3D" id="2.60.210.10">
    <property type="entry name" value="Apoptosis, Tumor Necrosis Factor Receptor Associated Protein 2, Chain A"/>
    <property type="match status" value="1"/>
</dbReference>
<keyword evidence="5 7" id="KW-0863">Zinc-finger</keyword>
<dbReference type="STRING" id="62324.A0A182RHM2"/>
<dbReference type="SUPFAM" id="SSF49599">
    <property type="entry name" value="TRAF domain-like"/>
    <property type="match status" value="1"/>
</dbReference>
<keyword evidence="4" id="KW-0677">Repeat</keyword>
<dbReference type="GO" id="GO:0005737">
    <property type="term" value="C:cytoplasm"/>
    <property type="evidence" value="ECO:0007669"/>
    <property type="project" value="UniProtKB-SubCell"/>
</dbReference>
<dbReference type="InterPro" id="IPR013083">
    <property type="entry name" value="Znf_RING/FYVE/PHD"/>
</dbReference>
<dbReference type="Pfam" id="PF22486">
    <property type="entry name" value="MATH_2"/>
    <property type="match status" value="1"/>
</dbReference>
<keyword evidence="8" id="KW-0175">Coiled coil</keyword>
<feature type="zinc finger region" description="TRAF-type" evidence="7">
    <location>
        <begin position="32"/>
        <end position="63"/>
    </location>
</feature>
<evidence type="ECO:0000256" key="5">
    <source>
        <dbReference type="ARBA" id="ARBA00022771"/>
    </source>
</evidence>
<dbReference type="AlphaFoldDB" id="A0A182RHM2"/>
<dbReference type="InterPro" id="IPR001293">
    <property type="entry name" value="Znf_TRAF"/>
</dbReference>
<evidence type="ECO:0000256" key="6">
    <source>
        <dbReference type="ARBA" id="ARBA00022833"/>
    </source>
</evidence>
<organism evidence="10">
    <name type="scientific">Anopheles funestus</name>
    <name type="common">African malaria mosquito</name>
    <dbReference type="NCBI Taxonomy" id="62324"/>
    <lineage>
        <taxon>Eukaryota</taxon>
        <taxon>Metazoa</taxon>
        <taxon>Ecdysozoa</taxon>
        <taxon>Arthropoda</taxon>
        <taxon>Hexapoda</taxon>
        <taxon>Insecta</taxon>
        <taxon>Pterygota</taxon>
        <taxon>Neoptera</taxon>
        <taxon>Endopterygota</taxon>
        <taxon>Diptera</taxon>
        <taxon>Nematocera</taxon>
        <taxon>Culicoidea</taxon>
        <taxon>Culicidae</taxon>
        <taxon>Anophelinae</taxon>
        <taxon>Anopheles</taxon>
    </lineage>
</organism>
<evidence type="ECO:0000256" key="4">
    <source>
        <dbReference type="ARBA" id="ARBA00022737"/>
    </source>
</evidence>